<evidence type="ECO:0000259" key="1">
    <source>
        <dbReference type="Pfam" id="PF19077"/>
    </source>
</evidence>
<organism evidence="2 3">
    <name type="scientific">Roseateles chitinivorans</name>
    <dbReference type="NCBI Taxonomy" id="2917965"/>
    <lineage>
        <taxon>Bacteria</taxon>
        <taxon>Pseudomonadati</taxon>
        <taxon>Pseudomonadota</taxon>
        <taxon>Betaproteobacteria</taxon>
        <taxon>Burkholderiales</taxon>
        <taxon>Sphaerotilaceae</taxon>
        <taxon>Roseateles</taxon>
    </lineage>
</organism>
<reference evidence="2 3" key="1">
    <citation type="submission" date="2017-11" db="EMBL/GenBank/DDBJ databases">
        <title>Draft genome sequence of Mitsuaria sp. HWN-4.</title>
        <authorList>
            <person name="Gundlapally S.R."/>
        </authorList>
    </citation>
    <scope>NUCLEOTIDE SEQUENCE [LARGE SCALE GENOMIC DNA]</scope>
    <source>
        <strain evidence="2 3">HWN-4</strain>
    </source>
</reference>
<dbReference type="InterPro" id="IPR019960">
    <property type="entry name" value="T1SS_VCA0849"/>
</dbReference>
<dbReference type="InterPro" id="IPR013783">
    <property type="entry name" value="Ig-like_fold"/>
</dbReference>
<name>A0A2G9CCM0_9BURK</name>
<feature type="domain" description="Bacterial Ig-like" evidence="1">
    <location>
        <begin position="886"/>
        <end position="967"/>
    </location>
</feature>
<gene>
    <name evidence="2" type="ORF">CS062_05465</name>
</gene>
<dbReference type="Gene3D" id="2.150.10.10">
    <property type="entry name" value="Serralysin-like metalloprotease, C-terminal"/>
    <property type="match status" value="1"/>
</dbReference>
<dbReference type="Pfam" id="PF19077">
    <property type="entry name" value="Big_13"/>
    <property type="match status" value="2"/>
</dbReference>
<sequence>MRIAGLQADARWEYSLDGGKTWHAGSGAALAPTALGTDGNKSLTVVQINPRGGRSPASHLDFDMDTIAPAGPGLALVADTGASAVDGWTRDGAIRVEGLEAGARWQFSVDGGATWWNGAGSTIESAQLGGDGAKDLRVRQMDPAGNEGPVTSLQLRLDTRAAEVALMLVNDTGLSASDAITREAGVKLGGLEPGLRWEYRIGDGPWVTGAGDTIAASEFGSTPGERRVEVRHVDGAGNHGSASLTFTLDTSVAFPTARLAVDTGLAGDGRTSDPTVIIGGLEPGGIWDYRINGGEWKRGNGDRIEKAAFDGEADGNQLIEIRQTDAAGNQTGSTFTFDLKRQAEALTVTLVNDTGNAEDRVTADGTLSVGPVDLHASWEYRINGGEWKQGSGNRIDKSEFAGVKDGAQRVEVRHTDIVGNQTTKPFDFVLDRAVATPTLTLVDDTGLPDDRITRDGRLVVGGLEEGGSWEYHIDGGAWKSGSGNLISDAALQVDGERRVVVRQIDRAGNIATAQIDVTVDRSVAVPTVTLVNDTGIADDGITAETALRVTGLEAGATWQYRIDEGNWKTGSGDRITDAALDVDGKRRVEVRQTDLAGNVATTQIDVTVDRSVAAPVVALVNDTGAAGDRITREGALHVSGIESGATWEYSIDGGAWTAGSGTGIAVAALDVAGARRVEVRQTDRAGNTAMAQFDYTVDKSVAEPVVALVNDTGVAGDRVTREGALNVSGIEAGATWEYRIDDGDWKVGTGGQINDAALEVVGDRKVEVRQTDRAGNTAMAQFDYTVDKSVAEPVVALVNDTGVAGDRVTREGALNVTGIEAGATWEYRIGTGDWTAGSGNGIVVAALNVEGNHHVEVRQTDRAGNTATRQFDFTVDRSADAPIVGLTNDSGHSSSDRITNDARVRVSGLEAGATWAYSRDGLTWTAGTGDSIAASEFSGDGDKRVLVRQTDAAGNTSASTELLFTLDSRIAAPGLTPGSPIRDYYAAWPGLSGTPGAQLYSNGGLNAEGRIDVSLEAGSRWFYSLNGGQDWQEGSGTAFRASTLKTQGTHELQVRQIDVAGNESVVQRIEFDYDTTGPAVTATVGTDGLLKFTTSERVYLQLVEYGKSVIDVDQWRMEAIRSGLGYVLNPGTSTALGVQAGAYRIFAIDGAGNAIEVPVQTTAAAATVRPALVVGVDGKWAWPHEVRGTAAADTLHASDDSDLFTGGAGADTFRWTSSQHGTDLILDYRRSEGDVLDLSALTTGHTSANTNKYFEKTVLEDGTIELWVDSRGGGGFGPGALDSSVLKVLITALDGDSLLSVQTASGLLVL</sequence>
<accession>A0A2G9CCM0</accession>
<evidence type="ECO:0000313" key="3">
    <source>
        <dbReference type="Proteomes" id="UP000231501"/>
    </source>
</evidence>
<proteinExistence type="predicted"/>
<feature type="domain" description="Bacterial Ig-like" evidence="1">
    <location>
        <begin position="793"/>
        <end position="876"/>
    </location>
</feature>
<dbReference type="Proteomes" id="UP000231501">
    <property type="component" value="Unassembled WGS sequence"/>
</dbReference>
<dbReference type="InterPro" id="IPR044016">
    <property type="entry name" value="Big_13"/>
</dbReference>
<keyword evidence="3" id="KW-1185">Reference proteome</keyword>
<dbReference type="EMBL" id="PEOG01000012">
    <property type="protein sequence ID" value="PIM54135.1"/>
    <property type="molecule type" value="Genomic_DNA"/>
</dbReference>
<dbReference type="Gene3D" id="2.60.40.10">
    <property type="entry name" value="Immunoglobulins"/>
    <property type="match status" value="4"/>
</dbReference>
<comment type="caution">
    <text evidence="2">The sequence shown here is derived from an EMBL/GenBank/DDBJ whole genome shotgun (WGS) entry which is preliminary data.</text>
</comment>
<dbReference type="NCBIfam" id="TIGR03661">
    <property type="entry name" value="T1SS_VCA0849"/>
    <property type="match status" value="1"/>
</dbReference>
<dbReference type="InterPro" id="IPR011049">
    <property type="entry name" value="Serralysin-like_metalloprot_C"/>
</dbReference>
<evidence type="ECO:0000313" key="2">
    <source>
        <dbReference type="EMBL" id="PIM54135.1"/>
    </source>
</evidence>
<dbReference type="SUPFAM" id="SSF51120">
    <property type="entry name" value="beta-Roll"/>
    <property type="match status" value="1"/>
</dbReference>
<protein>
    <recommendedName>
        <fullName evidence="1">Bacterial Ig-like domain-containing protein</fullName>
    </recommendedName>
</protein>